<dbReference type="RefSeq" id="WP_224036892.1">
    <property type="nucleotide sequence ID" value="NZ_AP024849.1"/>
</dbReference>
<name>A0ABN6IUN1_9CLOT</name>
<organism evidence="1 2">
    <name type="scientific">Clostridium gelidum</name>
    <dbReference type="NCBI Taxonomy" id="704125"/>
    <lineage>
        <taxon>Bacteria</taxon>
        <taxon>Bacillati</taxon>
        <taxon>Bacillota</taxon>
        <taxon>Clostridia</taxon>
        <taxon>Eubacteriales</taxon>
        <taxon>Clostridiaceae</taxon>
        <taxon>Clostridium</taxon>
    </lineage>
</organism>
<reference evidence="2" key="1">
    <citation type="submission" date="2021-07" db="EMBL/GenBank/DDBJ databases">
        <title>Complete genome sequencing of a Clostridium isolate.</title>
        <authorList>
            <person name="Ueki A."/>
            <person name="Tonouchi A."/>
        </authorList>
    </citation>
    <scope>NUCLEOTIDE SEQUENCE [LARGE SCALE GENOMIC DNA]</scope>
    <source>
        <strain evidence="2">C5S11</strain>
    </source>
</reference>
<protein>
    <submittedName>
        <fullName evidence="1">Uncharacterized protein</fullName>
    </submittedName>
</protein>
<evidence type="ECO:0000313" key="2">
    <source>
        <dbReference type="Proteomes" id="UP000824633"/>
    </source>
</evidence>
<sequence length="50" mass="5637">MEDFYLIIRLSILLTYVSGNTATNEGNSDTDAKTTQPVGWRENLGKSIFR</sequence>
<proteinExistence type="predicted"/>
<keyword evidence="2" id="KW-1185">Reference proteome</keyword>
<gene>
    <name evidence="1" type="ORF">psyc5s11_13500</name>
</gene>
<dbReference type="Proteomes" id="UP000824633">
    <property type="component" value="Chromosome"/>
</dbReference>
<dbReference type="EMBL" id="AP024849">
    <property type="protein sequence ID" value="BCZ45283.1"/>
    <property type="molecule type" value="Genomic_DNA"/>
</dbReference>
<accession>A0ABN6IUN1</accession>
<evidence type="ECO:0000313" key="1">
    <source>
        <dbReference type="EMBL" id="BCZ45283.1"/>
    </source>
</evidence>